<dbReference type="EMBL" id="QGDO01000004">
    <property type="protein sequence ID" value="PWJ40803.1"/>
    <property type="molecule type" value="Genomic_DNA"/>
</dbReference>
<dbReference type="InterPro" id="IPR058245">
    <property type="entry name" value="NreC/VraR/RcsB-like_REC"/>
</dbReference>
<proteinExistence type="predicted"/>
<dbReference type="CDD" id="cd06170">
    <property type="entry name" value="LuxR_C_like"/>
    <property type="match status" value="1"/>
</dbReference>
<dbReference type="SMART" id="SM00421">
    <property type="entry name" value="HTH_LUXR"/>
    <property type="match status" value="1"/>
</dbReference>
<keyword evidence="9" id="KW-1185">Reference proteome</keyword>
<evidence type="ECO:0000256" key="1">
    <source>
        <dbReference type="ARBA" id="ARBA00022553"/>
    </source>
</evidence>
<evidence type="ECO:0000259" key="6">
    <source>
        <dbReference type="PROSITE" id="PS50043"/>
    </source>
</evidence>
<dbReference type="GO" id="GO:0000160">
    <property type="term" value="P:phosphorelay signal transduction system"/>
    <property type="evidence" value="ECO:0007669"/>
    <property type="project" value="InterPro"/>
</dbReference>
<evidence type="ECO:0000256" key="4">
    <source>
        <dbReference type="ARBA" id="ARBA00023163"/>
    </source>
</evidence>
<gene>
    <name evidence="8" type="ORF">BC781_10462</name>
</gene>
<dbReference type="GO" id="GO:0006355">
    <property type="term" value="P:regulation of DNA-templated transcription"/>
    <property type="evidence" value="ECO:0007669"/>
    <property type="project" value="InterPro"/>
</dbReference>
<evidence type="ECO:0000259" key="7">
    <source>
        <dbReference type="PROSITE" id="PS50110"/>
    </source>
</evidence>
<dbReference type="PRINTS" id="PR00038">
    <property type="entry name" value="HTHLUXR"/>
</dbReference>
<dbReference type="InterPro" id="IPR016032">
    <property type="entry name" value="Sig_transdc_resp-reg_C-effctor"/>
</dbReference>
<dbReference type="SUPFAM" id="SSF52172">
    <property type="entry name" value="CheY-like"/>
    <property type="match status" value="1"/>
</dbReference>
<dbReference type="GO" id="GO:0003677">
    <property type="term" value="F:DNA binding"/>
    <property type="evidence" value="ECO:0007669"/>
    <property type="project" value="UniProtKB-KW"/>
</dbReference>
<evidence type="ECO:0000256" key="3">
    <source>
        <dbReference type="ARBA" id="ARBA00023125"/>
    </source>
</evidence>
<feature type="domain" description="HTH luxR-type" evidence="6">
    <location>
        <begin position="148"/>
        <end position="209"/>
    </location>
</feature>
<dbReference type="RefSeq" id="WP_109619559.1">
    <property type="nucleotide sequence ID" value="NZ_QGDO01000004.1"/>
</dbReference>
<organism evidence="8 9">
    <name type="scientific">Sediminitomix flava</name>
    <dbReference type="NCBI Taxonomy" id="379075"/>
    <lineage>
        <taxon>Bacteria</taxon>
        <taxon>Pseudomonadati</taxon>
        <taxon>Bacteroidota</taxon>
        <taxon>Cytophagia</taxon>
        <taxon>Cytophagales</taxon>
        <taxon>Flammeovirgaceae</taxon>
        <taxon>Sediminitomix</taxon>
    </lineage>
</organism>
<keyword evidence="2" id="KW-0805">Transcription regulation</keyword>
<dbReference type="InterPro" id="IPR039420">
    <property type="entry name" value="WalR-like"/>
</dbReference>
<keyword evidence="1 5" id="KW-0597">Phosphoprotein</keyword>
<dbReference type="InterPro" id="IPR001789">
    <property type="entry name" value="Sig_transdc_resp-reg_receiver"/>
</dbReference>
<evidence type="ECO:0000256" key="5">
    <source>
        <dbReference type="PROSITE-ProRule" id="PRU00169"/>
    </source>
</evidence>
<feature type="modified residue" description="4-aspartylphosphate" evidence="5">
    <location>
        <position position="55"/>
    </location>
</feature>
<accession>A0A315ZVV9</accession>
<dbReference type="SUPFAM" id="SSF46894">
    <property type="entry name" value="C-terminal effector domain of the bipartite response regulators"/>
    <property type="match status" value="1"/>
</dbReference>
<dbReference type="InterPro" id="IPR011006">
    <property type="entry name" value="CheY-like_superfamily"/>
</dbReference>
<dbReference type="PROSITE" id="PS00622">
    <property type="entry name" value="HTH_LUXR_1"/>
    <property type="match status" value="1"/>
</dbReference>
<keyword evidence="4" id="KW-0804">Transcription</keyword>
<dbReference type="Pfam" id="PF00072">
    <property type="entry name" value="Response_reg"/>
    <property type="match status" value="1"/>
</dbReference>
<keyword evidence="3" id="KW-0238">DNA-binding</keyword>
<dbReference type="Gene3D" id="3.40.50.2300">
    <property type="match status" value="1"/>
</dbReference>
<evidence type="ECO:0000313" key="8">
    <source>
        <dbReference type="EMBL" id="PWJ40803.1"/>
    </source>
</evidence>
<protein>
    <submittedName>
        <fullName evidence="8">LuxR family two component transcriptional regulator</fullName>
    </submittedName>
</protein>
<dbReference type="AlphaFoldDB" id="A0A315ZVV9"/>
<feature type="domain" description="Response regulatory" evidence="7">
    <location>
        <begin position="4"/>
        <end position="120"/>
    </location>
</feature>
<sequence length="212" mass="23978">MKTKLLIVDDHKMFIQGIRSLLEGEESIEIVGEAFNGIEAVNFVKGNEVDILIMDVNMPEMDGIEATEQILKLKPNTKIIALSMHNEKRFIANMMKKGAHGYVLKNTEKEELIEAIHTVINDDNYLSKEASDVLLSTYLKRSKMALMTETLSDREVDVLKEIASGFTTNEIADRLFITKNTVETHRKNLLLKLQARNTAELVNIAFRKGIIS</sequence>
<dbReference type="SMART" id="SM00448">
    <property type="entry name" value="REC"/>
    <property type="match status" value="1"/>
</dbReference>
<dbReference type="PANTHER" id="PTHR43214:SF41">
    <property type="entry name" value="NITRATE_NITRITE RESPONSE REGULATOR PROTEIN NARP"/>
    <property type="match status" value="1"/>
</dbReference>
<comment type="caution">
    <text evidence="8">The sequence shown here is derived from an EMBL/GenBank/DDBJ whole genome shotgun (WGS) entry which is preliminary data.</text>
</comment>
<dbReference type="PROSITE" id="PS50110">
    <property type="entry name" value="RESPONSE_REGULATORY"/>
    <property type="match status" value="1"/>
</dbReference>
<dbReference type="PANTHER" id="PTHR43214">
    <property type="entry name" value="TWO-COMPONENT RESPONSE REGULATOR"/>
    <property type="match status" value="1"/>
</dbReference>
<dbReference type="CDD" id="cd17535">
    <property type="entry name" value="REC_NarL-like"/>
    <property type="match status" value="1"/>
</dbReference>
<dbReference type="Proteomes" id="UP000245535">
    <property type="component" value="Unassembled WGS sequence"/>
</dbReference>
<dbReference type="Pfam" id="PF00196">
    <property type="entry name" value="GerE"/>
    <property type="match status" value="1"/>
</dbReference>
<evidence type="ECO:0000256" key="2">
    <source>
        <dbReference type="ARBA" id="ARBA00023015"/>
    </source>
</evidence>
<dbReference type="PROSITE" id="PS50043">
    <property type="entry name" value="HTH_LUXR_2"/>
    <property type="match status" value="1"/>
</dbReference>
<evidence type="ECO:0000313" key="9">
    <source>
        <dbReference type="Proteomes" id="UP000245535"/>
    </source>
</evidence>
<dbReference type="InterPro" id="IPR000792">
    <property type="entry name" value="Tscrpt_reg_LuxR_C"/>
</dbReference>
<name>A0A315ZVV9_SEDFL</name>
<reference evidence="8 9" key="1">
    <citation type="submission" date="2018-03" db="EMBL/GenBank/DDBJ databases">
        <title>Genomic Encyclopedia of Archaeal and Bacterial Type Strains, Phase II (KMG-II): from individual species to whole genera.</title>
        <authorList>
            <person name="Goeker M."/>
        </authorList>
    </citation>
    <scope>NUCLEOTIDE SEQUENCE [LARGE SCALE GENOMIC DNA]</scope>
    <source>
        <strain evidence="8 9">DSM 28229</strain>
    </source>
</reference>
<dbReference type="OrthoDB" id="9797341at2"/>